<name>A0A7L4ZIS7_9FLAO</name>
<reference evidence="1 2" key="1">
    <citation type="journal article" date="2013" name="Int. J. Syst. Evol. Microbiol.">
        <title>Kordia antarctica sp. nov., isolated from Antarctic seawater.</title>
        <authorList>
            <person name="Baek K."/>
            <person name="Choi A."/>
            <person name="Kang I."/>
            <person name="Lee K."/>
            <person name="Cho J.C."/>
        </authorList>
    </citation>
    <scope>NUCLEOTIDE SEQUENCE [LARGE SCALE GENOMIC DNA]</scope>
    <source>
        <strain evidence="1 2">IMCC3317</strain>
    </source>
</reference>
<gene>
    <name evidence="1" type="ORF">IMCC3317_17740</name>
</gene>
<organism evidence="1 2">
    <name type="scientific">Kordia antarctica</name>
    <dbReference type="NCBI Taxonomy" id="1218801"/>
    <lineage>
        <taxon>Bacteria</taxon>
        <taxon>Pseudomonadati</taxon>
        <taxon>Bacteroidota</taxon>
        <taxon>Flavobacteriia</taxon>
        <taxon>Flavobacteriales</taxon>
        <taxon>Flavobacteriaceae</taxon>
        <taxon>Kordia</taxon>
    </lineage>
</organism>
<protein>
    <submittedName>
        <fullName evidence="1">Uncharacterized protein</fullName>
    </submittedName>
</protein>
<dbReference type="EMBL" id="CP019288">
    <property type="protein sequence ID" value="QHI36411.1"/>
    <property type="molecule type" value="Genomic_DNA"/>
</dbReference>
<dbReference type="Proteomes" id="UP000464657">
    <property type="component" value="Chromosome"/>
</dbReference>
<dbReference type="RefSeq" id="WP_160129119.1">
    <property type="nucleotide sequence ID" value="NZ_CP019288.1"/>
</dbReference>
<keyword evidence="2" id="KW-1185">Reference proteome</keyword>
<evidence type="ECO:0000313" key="1">
    <source>
        <dbReference type="EMBL" id="QHI36411.1"/>
    </source>
</evidence>
<evidence type="ECO:0000313" key="2">
    <source>
        <dbReference type="Proteomes" id="UP000464657"/>
    </source>
</evidence>
<proteinExistence type="predicted"/>
<dbReference type="AlphaFoldDB" id="A0A7L4ZIS7"/>
<accession>A0A7L4ZIS7</accession>
<dbReference type="KEGG" id="kan:IMCC3317_17740"/>
<sequence>MTTKNTSETQKVLIASDYLSYEELEVTLKNIDIKTELISREEKVRNDIHPVLLVASSLYITKDFIIPMVKLIINQFKEEKPKGLIIIEFPSIRVKLRFDLSMEDFNKKVDKLKGLLGNPKLFITQDDDDE</sequence>